<dbReference type="SUPFAM" id="SSF52833">
    <property type="entry name" value="Thioredoxin-like"/>
    <property type="match status" value="1"/>
</dbReference>
<dbReference type="Gene3D" id="3.40.30.10">
    <property type="entry name" value="Glutaredoxin"/>
    <property type="match status" value="1"/>
</dbReference>
<dbReference type="HOGENOM" id="CLU_042529_14_1_5"/>
<dbReference type="GO" id="GO:0005737">
    <property type="term" value="C:cytoplasm"/>
    <property type="evidence" value="ECO:0007669"/>
    <property type="project" value="TreeGrafter"/>
</dbReference>
<dbReference type="AlphaFoldDB" id="A9D662"/>
<dbReference type="PANTHER" id="PTHR42801">
    <property type="entry name" value="THIOREDOXIN-DEPENDENT PEROXIDE REDUCTASE"/>
    <property type="match status" value="1"/>
</dbReference>
<dbReference type="InterPro" id="IPR013766">
    <property type="entry name" value="Thioredoxin_domain"/>
</dbReference>
<evidence type="ECO:0000256" key="11">
    <source>
        <dbReference type="ARBA" id="ARBA00042639"/>
    </source>
</evidence>
<dbReference type="Pfam" id="PF00578">
    <property type="entry name" value="AhpC-TSA"/>
    <property type="match status" value="1"/>
</dbReference>
<evidence type="ECO:0000313" key="16">
    <source>
        <dbReference type="Proteomes" id="UP000004291"/>
    </source>
</evidence>
<organism evidence="15 16">
    <name type="scientific">Hoeflea phototrophica (strain DSM 17068 / NCIMB 14078 / DFL-43)</name>
    <dbReference type="NCBI Taxonomy" id="411684"/>
    <lineage>
        <taxon>Bacteria</taxon>
        <taxon>Pseudomonadati</taxon>
        <taxon>Pseudomonadota</taxon>
        <taxon>Alphaproteobacteria</taxon>
        <taxon>Hyphomicrobiales</taxon>
        <taxon>Rhizobiaceae</taxon>
        <taxon>Hoeflea</taxon>
    </lineage>
</organism>
<accession>A9D662</accession>
<keyword evidence="4 15" id="KW-0575">Peroxidase</keyword>
<keyword evidence="6 15" id="KW-0560">Oxidoreductase</keyword>
<evidence type="ECO:0000256" key="10">
    <source>
        <dbReference type="ARBA" id="ARBA00038489"/>
    </source>
</evidence>
<proteinExistence type="inferred from homology"/>
<dbReference type="EC" id="1.11.1.24" evidence="3"/>
<dbReference type="InterPro" id="IPR050924">
    <property type="entry name" value="Peroxiredoxin_BCP/PrxQ"/>
</dbReference>
<dbReference type="Proteomes" id="UP000004291">
    <property type="component" value="Chromosome"/>
</dbReference>
<dbReference type="PANTHER" id="PTHR42801:SF4">
    <property type="entry name" value="AHPC_TSA FAMILY PROTEIN"/>
    <property type="match status" value="1"/>
</dbReference>
<evidence type="ECO:0000256" key="13">
    <source>
        <dbReference type="PIRSR" id="PIRSR000239-1"/>
    </source>
</evidence>
<protein>
    <recommendedName>
        <fullName evidence="3">thioredoxin-dependent peroxiredoxin</fullName>
        <ecNumber evidence="3">1.11.1.24</ecNumber>
    </recommendedName>
    <alternativeName>
        <fullName evidence="9">Thioredoxin peroxidase</fullName>
    </alternativeName>
    <alternativeName>
        <fullName evidence="11">Thioredoxin-dependent peroxiredoxin Bcp</fullName>
    </alternativeName>
</protein>
<evidence type="ECO:0000256" key="8">
    <source>
        <dbReference type="ARBA" id="ARBA00023284"/>
    </source>
</evidence>
<keyword evidence="5" id="KW-0049">Antioxidant</keyword>
<dbReference type="GO" id="GO:0045454">
    <property type="term" value="P:cell redox homeostasis"/>
    <property type="evidence" value="ECO:0007669"/>
    <property type="project" value="TreeGrafter"/>
</dbReference>
<evidence type="ECO:0000256" key="6">
    <source>
        <dbReference type="ARBA" id="ARBA00023002"/>
    </source>
</evidence>
<evidence type="ECO:0000256" key="9">
    <source>
        <dbReference type="ARBA" id="ARBA00032824"/>
    </source>
</evidence>
<sequence length="180" mass="19246">MVVFIYRLKAGSPAIHMIHTVKGFPMSDIEVGSPAPGFDLPRDGGGNVSLAGLAGKKVVLYFYPKDDTPGCTTEAIDFTALSEDFAAAGAVVVGMSADPVKKHDKFIAKHNLGIILASDEDTSVLAAYGAWKEKSMYGRTYMGVERSTFLIDSDGKIARIWPKVKVKGHAQEVLDAAKAL</sequence>
<evidence type="ECO:0000256" key="5">
    <source>
        <dbReference type="ARBA" id="ARBA00022862"/>
    </source>
</evidence>
<feature type="domain" description="Thioredoxin" evidence="14">
    <location>
        <begin position="29"/>
        <end position="180"/>
    </location>
</feature>
<dbReference type="eggNOG" id="COG1225">
    <property type="taxonomic scope" value="Bacteria"/>
</dbReference>
<gene>
    <name evidence="15" type="ORF">HPDFL43_09347</name>
</gene>
<evidence type="ECO:0000256" key="1">
    <source>
        <dbReference type="ARBA" id="ARBA00003330"/>
    </source>
</evidence>
<dbReference type="GO" id="GO:0008379">
    <property type="term" value="F:thioredoxin peroxidase activity"/>
    <property type="evidence" value="ECO:0007669"/>
    <property type="project" value="TreeGrafter"/>
</dbReference>
<evidence type="ECO:0000256" key="7">
    <source>
        <dbReference type="ARBA" id="ARBA00023157"/>
    </source>
</evidence>
<comment type="caution">
    <text evidence="15">The sequence shown here is derived from an EMBL/GenBank/DDBJ whole genome shotgun (WGS) entry which is preliminary data.</text>
</comment>
<keyword evidence="7" id="KW-1015">Disulfide bond</keyword>
<dbReference type="CDD" id="cd03017">
    <property type="entry name" value="PRX_BCP"/>
    <property type="match status" value="1"/>
</dbReference>
<keyword evidence="8" id="KW-0676">Redox-active center</keyword>
<dbReference type="InterPro" id="IPR024706">
    <property type="entry name" value="Peroxiredoxin_AhpC-typ"/>
</dbReference>
<dbReference type="PIRSF" id="PIRSF000239">
    <property type="entry name" value="AHPC"/>
    <property type="match status" value="1"/>
</dbReference>
<evidence type="ECO:0000313" key="15">
    <source>
        <dbReference type="EMBL" id="EDQ33430.1"/>
    </source>
</evidence>
<feature type="active site" description="Cysteine sulfenic acid (-SOH) intermediate; for peroxidase activity" evidence="13">
    <location>
        <position position="71"/>
    </location>
</feature>
<evidence type="ECO:0000256" key="2">
    <source>
        <dbReference type="ARBA" id="ARBA00011245"/>
    </source>
</evidence>
<evidence type="ECO:0000256" key="4">
    <source>
        <dbReference type="ARBA" id="ARBA00022559"/>
    </source>
</evidence>
<dbReference type="STRING" id="411684.HPDFL43_09347"/>
<dbReference type="EMBL" id="ABIA03000002">
    <property type="protein sequence ID" value="EDQ33430.1"/>
    <property type="molecule type" value="Genomic_DNA"/>
</dbReference>
<dbReference type="InterPro" id="IPR000866">
    <property type="entry name" value="AhpC/TSA"/>
</dbReference>
<keyword evidence="16" id="KW-1185">Reference proteome</keyword>
<dbReference type="FunFam" id="3.40.30.10:FF:000007">
    <property type="entry name" value="Thioredoxin-dependent thiol peroxidase"/>
    <property type="match status" value="1"/>
</dbReference>
<dbReference type="InterPro" id="IPR036249">
    <property type="entry name" value="Thioredoxin-like_sf"/>
</dbReference>
<comment type="similarity">
    <text evidence="10">Belongs to the peroxiredoxin family. BCP/PrxQ subfamily.</text>
</comment>
<comment type="catalytic activity">
    <reaction evidence="12">
        <text>a hydroperoxide + [thioredoxin]-dithiol = an alcohol + [thioredoxin]-disulfide + H2O</text>
        <dbReference type="Rhea" id="RHEA:62620"/>
        <dbReference type="Rhea" id="RHEA-COMP:10698"/>
        <dbReference type="Rhea" id="RHEA-COMP:10700"/>
        <dbReference type="ChEBI" id="CHEBI:15377"/>
        <dbReference type="ChEBI" id="CHEBI:29950"/>
        <dbReference type="ChEBI" id="CHEBI:30879"/>
        <dbReference type="ChEBI" id="CHEBI:35924"/>
        <dbReference type="ChEBI" id="CHEBI:50058"/>
        <dbReference type="EC" id="1.11.1.24"/>
    </reaction>
</comment>
<dbReference type="GO" id="GO:0034599">
    <property type="term" value="P:cellular response to oxidative stress"/>
    <property type="evidence" value="ECO:0007669"/>
    <property type="project" value="TreeGrafter"/>
</dbReference>
<reference evidence="15 16" key="2">
    <citation type="submission" date="2012-06" db="EMBL/GenBank/DDBJ databases">
        <authorList>
            <person name="Fiebig A."/>
        </authorList>
    </citation>
    <scope>NUCLEOTIDE SEQUENCE [LARGE SCALE GENOMIC DNA]</scope>
    <source>
        <strain evidence="15 16">DFL-43</strain>
    </source>
</reference>
<comment type="function">
    <text evidence="1">Thiol-specific peroxidase that catalyzes the reduction of hydrogen peroxide and organic hydroperoxides to water and alcohols, respectively. Plays a role in cell protection against oxidative stress by detoxifying peroxides and as sensor of hydrogen peroxide-mediated signaling events.</text>
</comment>
<comment type="subunit">
    <text evidence="2">Monomer.</text>
</comment>
<dbReference type="PROSITE" id="PS51352">
    <property type="entry name" value="THIOREDOXIN_2"/>
    <property type="match status" value="1"/>
</dbReference>
<evidence type="ECO:0000259" key="14">
    <source>
        <dbReference type="PROSITE" id="PS51352"/>
    </source>
</evidence>
<evidence type="ECO:0000256" key="12">
    <source>
        <dbReference type="ARBA" id="ARBA00049091"/>
    </source>
</evidence>
<name>A9D662_HOEPD</name>
<reference evidence="15 16" key="1">
    <citation type="submission" date="2007-10" db="EMBL/GenBank/DDBJ databases">
        <authorList>
            <person name="Wagner-Dobler I."/>
            <person name="Ferriera S."/>
            <person name="Johnson J."/>
            <person name="Kravitz S."/>
            <person name="Beeson K."/>
            <person name="Sutton G."/>
            <person name="Rogers Y.-H."/>
            <person name="Friedman R."/>
            <person name="Frazier M."/>
            <person name="Venter J.C."/>
        </authorList>
    </citation>
    <scope>NUCLEOTIDE SEQUENCE [LARGE SCALE GENOMIC DNA]</scope>
    <source>
        <strain evidence="15 16">DFL-43</strain>
    </source>
</reference>
<evidence type="ECO:0000256" key="3">
    <source>
        <dbReference type="ARBA" id="ARBA00013017"/>
    </source>
</evidence>